<dbReference type="Gene3D" id="2.70.70.10">
    <property type="entry name" value="Glucose Permease (Domain IIA)"/>
    <property type="match status" value="1"/>
</dbReference>
<dbReference type="GO" id="GO:0004222">
    <property type="term" value="F:metalloendopeptidase activity"/>
    <property type="evidence" value="ECO:0007669"/>
    <property type="project" value="TreeGrafter"/>
</dbReference>
<dbReference type="CDD" id="cd12797">
    <property type="entry name" value="M23_peptidase"/>
    <property type="match status" value="1"/>
</dbReference>
<dbReference type="PANTHER" id="PTHR21666">
    <property type="entry name" value="PEPTIDASE-RELATED"/>
    <property type="match status" value="1"/>
</dbReference>
<feature type="chain" id="PRO_5038348120" evidence="3">
    <location>
        <begin position="22"/>
        <end position="400"/>
    </location>
</feature>
<evidence type="ECO:0000313" key="6">
    <source>
        <dbReference type="EMBL" id="RNB77049.1"/>
    </source>
</evidence>
<evidence type="ECO:0000256" key="2">
    <source>
        <dbReference type="SAM" id="Coils"/>
    </source>
</evidence>
<dbReference type="PANTHER" id="PTHR21666:SF270">
    <property type="entry name" value="MUREIN HYDROLASE ACTIVATOR ENVC"/>
    <property type="match status" value="1"/>
</dbReference>
<dbReference type="Gene3D" id="6.10.250.3150">
    <property type="match status" value="1"/>
</dbReference>
<keyword evidence="1 3" id="KW-0732">Signal</keyword>
<dbReference type="SUPFAM" id="SSF51261">
    <property type="entry name" value="Duplicated hybrid motif"/>
    <property type="match status" value="1"/>
</dbReference>
<protein>
    <submittedName>
        <fullName evidence="6">Metalloendopeptidase</fullName>
    </submittedName>
</protein>
<comment type="caution">
    <text evidence="6">The sequence shown here is derived from an EMBL/GenBank/DDBJ whole genome shotgun (WGS) entry which is preliminary data.</text>
</comment>
<dbReference type="RefSeq" id="WP_122907091.1">
    <property type="nucleotide sequence ID" value="NZ_CBCSBE010000018.1"/>
</dbReference>
<reference evidence="6 7" key="1">
    <citation type="submission" date="2018-10" db="EMBL/GenBank/DDBJ databases">
        <title>Phylogenomics of Brevibacillus.</title>
        <authorList>
            <person name="Dunlap C."/>
        </authorList>
    </citation>
    <scope>NUCLEOTIDE SEQUENCE [LARGE SCALE GENOMIC DNA]</scope>
    <source>
        <strain evidence="6 7">JCM 12215</strain>
    </source>
</reference>
<dbReference type="AlphaFoldDB" id="A0A3M8CN95"/>
<dbReference type="InterPro" id="IPR050570">
    <property type="entry name" value="Cell_wall_metabolism_enzyme"/>
</dbReference>
<keyword evidence="7" id="KW-1185">Reference proteome</keyword>
<evidence type="ECO:0000256" key="3">
    <source>
        <dbReference type="SAM" id="SignalP"/>
    </source>
</evidence>
<evidence type="ECO:0000313" key="7">
    <source>
        <dbReference type="Proteomes" id="UP000282028"/>
    </source>
</evidence>
<name>A0A3M8CN95_9BACL</name>
<dbReference type="InterPro" id="IPR016047">
    <property type="entry name" value="M23ase_b-sheet_dom"/>
</dbReference>
<accession>A0A3M8CN95</accession>
<gene>
    <name evidence="6" type="ORF">EDM52_00535</name>
</gene>
<dbReference type="InterPro" id="IPR011055">
    <property type="entry name" value="Dup_hybrid_motif"/>
</dbReference>
<feature type="domain" description="M23ase beta-sheet core" evidence="4">
    <location>
        <begin position="299"/>
        <end position="395"/>
    </location>
</feature>
<feature type="signal peptide" evidence="3">
    <location>
        <begin position="1"/>
        <end position="21"/>
    </location>
</feature>
<keyword evidence="2" id="KW-0175">Coiled coil</keyword>
<evidence type="ECO:0000259" key="4">
    <source>
        <dbReference type="Pfam" id="PF01551"/>
    </source>
</evidence>
<dbReference type="Pfam" id="PF24568">
    <property type="entry name" value="CC_PcsB"/>
    <property type="match status" value="1"/>
</dbReference>
<dbReference type="InterPro" id="IPR057309">
    <property type="entry name" value="PcsB_CC"/>
</dbReference>
<sequence>MKKKILLSLLIAGLLVGSANIPVEVSHAASKQSLDKINRELAEIRKKKEDQRKQMKQTEQSIAQVQKQIKNLNTELMQIDLRRNEAQSKLDKLEKQMEETTLKAAQAQDELDEAKDRVAKRETLLKTRVKSMYERGTVSYLDVLLGSSDFGDFLTRMEGLQLILAQDTRILEDNLRDKATIETKKKEIDHQLTVYAGMYDEAETLKAELDSQYKKSQVIVAELNKQEQKMEADLAEAGQMLMQITKQESAKYAEQVRAMSASSSGYKGGRLALPITDGAFRFSSGFGVRKDPFTGKSAGHNGLDMAAPKGTTIMAAASGIVTYAGYYNGFGNTVMIKHSDEITTLYAHIREGGIKVSVGQRVNVGQKIAEVGSTGRSTGNHLHFTVYKNDVAVNPLPYLK</sequence>
<dbReference type="Proteomes" id="UP000282028">
    <property type="component" value="Unassembled WGS sequence"/>
</dbReference>
<dbReference type="OrthoDB" id="9805799at2"/>
<evidence type="ECO:0000256" key="1">
    <source>
        <dbReference type="ARBA" id="ARBA00022729"/>
    </source>
</evidence>
<feature type="coiled-coil region" evidence="2">
    <location>
        <begin position="27"/>
        <end position="124"/>
    </location>
</feature>
<organism evidence="6 7">
    <name type="scientific">Brevibacillus invocatus</name>
    <dbReference type="NCBI Taxonomy" id="173959"/>
    <lineage>
        <taxon>Bacteria</taxon>
        <taxon>Bacillati</taxon>
        <taxon>Bacillota</taxon>
        <taxon>Bacilli</taxon>
        <taxon>Bacillales</taxon>
        <taxon>Paenibacillaceae</taxon>
        <taxon>Brevibacillus</taxon>
    </lineage>
</organism>
<dbReference type="EMBL" id="RHHR01000002">
    <property type="protein sequence ID" value="RNB77049.1"/>
    <property type="molecule type" value="Genomic_DNA"/>
</dbReference>
<evidence type="ECO:0000259" key="5">
    <source>
        <dbReference type="Pfam" id="PF24568"/>
    </source>
</evidence>
<feature type="domain" description="Peptidoglycan hydrolase PcsB coiled-coil" evidence="5">
    <location>
        <begin position="112"/>
        <end position="184"/>
    </location>
</feature>
<dbReference type="Pfam" id="PF01551">
    <property type="entry name" value="Peptidase_M23"/>
    <property type="match status" value="1"/>
</dbReference>
<proteinExistence type="predicted"/>